<comment type="caution">
    <text evidence="2">The sequence shown here is derived from an EMBL/GenBank/DDBJ whole genome shotgun (WGS) entry which is preliminary data.</text>
</comment>
<sequence length="98" mass="11059">MSANTLITLEQGLEGALDAMSVSRLCPLLDQLVEEHQEDVCLKMHRIEFIDSSGVGALVFLFKRLRENGRDLTLSGVHGQPLELIRFLRIDQIIRLQS</sequence>
<name>A0ABW1XID4_9ALTE</name>
<dbReference type="Pfam" id="PF01740">
    <property type="entry name" value="STAS"/>
    <property type="match status" value="1"/>
</dbReference>
<dbReference type="PROSITE" id="PS50801">
    <property type="entry name" value="STAS"/>
    <property type="match status" value="1"/>
</dbReference>
<reference evidence="3" key="1">
    <citation type="journal article" date="2019" name="Int. J. Syst. Evol. Microbiol.">
        <title>The Global Catalogue of Microorganisms (GCM) 10K type strain sequencing project: providing services to taxonomists for standard genome sequencing and annotation.</title>
        <authorList>
            <consortium name="The Broad Institute Genomics Platform"/>
            <consortium name="The Broad Institute Genome Sequencing Center for Infectious Disease"/>
            <person name="Wu L."/>
            <person name="Ma J."/>
        </authorList>
    </citation>
    <scope>NUCLEOTIDE SEQUENCE [LARGE SCALE GENOMIC DNA]</scope>
    <source>
        <strain evidence="3">CGMCC 1.16031</strain>
    </source>
</reference>
<gene>
    <name evidence="2" type="ORF">ACFP85_03880</name>
</gene>
<keyword evidence="3" id="KW-1185">Reference proteome</keyword>
<dbReference type="SUPFAM" id="SSF52091">
    <property type="entry name" value="SpoIIaa-like"/>
    <property type="match status" value="1"/>
</dbReference>
<evidence type="ECO:0000313" key="2">
    <source>
        <dbReference type="EMBL" id="MFC6439286.1"/>
    </source>
</evidence>
<accession>A0ABW1XID4</accession>
<dbReference type="CDD" id="cd07043">
    <property type="entry name" value="STAS_anti-anti-sigma_factors"/>
    <property type="match status" value="1"/>
</dbReference>
<proteinExistence type="predicted"/>
<dbReference type="RefSeq" id="WP_131257436.1">
    <property type="nucleotide sequence ID" value="NZ_JBHSUS010000001.1"/>
</dbReference>
<organism evidence="2 3">
    <name type="scientific">Pseudobowmanella zhangzhouensis</name>
    <dbReference type="NCBI Taxonomy" id="1537679"/>
    <lineage>
        <taxon>Bacteria</taxon>
        <taxon>Pseudomonadati</taxon>
        <taxon>Pseudomonadota</taxon>
        <taxon>Gammaproteobacteria</taxon>
        <taxon>Alteromonadales</taxon>
        <taxon>Alteromonadaceae</taxon>
    </lineage>
</organism>
<dbReference type="PANTHER" id="PTHR33495">
    <property type="entry name" value="ANTI-SIGMA FACTOR ANTAGONIST TM_1081-RELATED-RELATED"/>
    <property type="match status" value="1"/>
</dbReference>
<dbReference type="EMBL" id="JBHSUS010000001">
    <property type="protein sequence ID" value="MFC6439286.1"/>
    <property type="molecule type" value="Genomic_DNA"/>
</dbReference>
<evidence type="ECO:0000313" key="3">
    <source>
        <dbReference type="Proteomes" id="UP001596364"/>
    </source>
</evidence>
<feature type="domain" description="STAS" evidence="1">
    <location>
        <begin position="13"/>
        <end position="98"/>
    </location>
</feature>
<dbReference type="Gene3D" id="3.30.750.24">
    <property type="entry name" value="STAS domain"/>
    <property type="match status" value="1"/>
</dbReference>
<protein>
    <submittedName>
        <fullName evidence="2">STAS domain-containing protein</fullName>
    </submittedName>
</protein>
<dbReference type="InterPro" id="IPR002645">
    <property type="entry name" value="STAS_dom"/>
</dbReference>
<evidence type="ECO:0000259" key="1">
    <source>
        <dbReference type="PROSITE" id="PS50801"/>
    </source>
</evidence>
<dbReference type="InterPro" id="IPR036513">
    <property type="entry name" value="STAS_dom_sf"/>
</dbReference>
<dbReference type="PANTHER" id="PTHR33495:SF2">
    <property type="entry name" value="ANTI-SIGMA FACTOR ANTAGONIST TM_1081-RELATED"/>
    <property type="match status" value="1"/>
</dbReference>
<dbReference type="Proteomes" id="UP001596364">
    <property type="component" value="Unassembled WGS sequence"/>
</dbReference>